<keyword evidence="3" id="KW-1185">Reference proteome</keyword>
<proteinExistence type="predicted"/>
<evidence type="ECO:0000313" key="3">
    <source>
        <dbReference type="Proteomes" id="UP000199393"/>
    </source>
</evidence>
<evidence type="ECO:0000256" key="1">
    <source>
        <dbReference type="SAM" id="SignalP"/>
    </source>
</evidence>
<keyword evidence="1" id="KW-0732">Signal</keyword>
<sequence length="109" mass="11299">MSAKKITAAAAAVLTVAALAGCMGQEVKQDAPEPTPDNIVNGAETQVLRMPDGFRNVAVTKYVGKDGSCYMVFVTSRGIWEAGNENFTTLPSGVAAIPCTPATRPALAK</sequence>
<dbReference type="AlphaFoldDB" id="A0A1C3N5N7"/>
<dbReference type="STRING" id="307121.GA0070620_3419"/>
<organism evidence="2 3">
    <name type="scientific">Micromonospora krabiensis</name>
    <dbReference type="NCBI Taxonomy" id="307121"/>
    <lineage>
        <taxon>Bacteria</taxon>
        <taxon>Bacillati</taxon>
        <taxon>Actinomycetota</taxon>
        <taxon>Actinomycetes</taxon>
        <taxon>Micromonosporales</taxon>
        <taxon>Micromonosporaceae</taxon>
        <taxon>Micromonospora</taxon>
    </lineage>
</organism>
<dbReference type="Proteomes" id="UP000199393">
    <property type="component" value="Chromosome I"/>
</dbReference>
<dbReference type="PROSITE" id="PS51257">
    <property type="entry name" value="PROKAR_LIPOPROTEIN"/>
    <property type="match status" value="1"/>
</dbReference>
<gene>
    <name evidence="2" type="ORF">GA0070620_3419</name>
</gene>
<dbReference type="EMBL" id="LT598496">
    <property type="protein sequence ID" value="SBV27888.1"/>
    <property type="molecule type" value="Genomic_DNA"/>
</dbReference>
<evidence type="ECO:0000313" key="2">
    <source>
        <dbReference type="EMBL" id="SBV27888.1"/>
    </source>
</evidence>
<evidence type="ECO:0008006" key="4">
    <source>
        <dbReference type="Google" id="ProtNLM"/>
    </source>
</evidence>
<feature type="signal peptide" evidence="1">
    <location>
        <begin position="1"/>
        <end position="20"/>
    </location>
</feature>
<reference evidence="3" key="1">
    <citation type="submission" date="2016-06" db="EMBL/GenBank/DDBJ databases">
        <authorList>
            <person name="Varghese N."/>
        </authorList>
    </citation>
    <scope>NUCLEOTIDE SEQUENCE [LARGE SCALE GENOMIC DNA]</scope>
    <source>
        <strain evidence="3">DSM 45344</strain>
    </source>
</reference>
<name>A0A1C3N5N7_9ACTN</name>
<accession>A0A1C3N5N7</accession>
<feature type="chain" id="PRO_5039718591" description="Lipoprotein" evidence="1">
    <location>
        <begin position="21"/>
        <end position="109"/>
    </location>
</feature>
<protein>
    <recommendedName>
        <fullName evidence="4">Lipoprotein</fullName>
    </recommendedName>
</protein>
<dbReference type="RefSeq" id="WP_091592067.1">
    <property type="nucleotide sequence ID" value="NZ_JBHRWG010000004.1"/>
</dbReference>